<reference evidence="2 3" key="2">
    <citation type="journal article" date="2012" name="PLoS Pathog.">
        <title>Diverse lifestyles and strategies of plant pathogenesis encoded in the genomes of eighteen Dothideomycetes fungi.</title>
        <authorList>
            <person name="Ohm R.A."/>
            <person name="Feau N."/>
            <person name="Henrissat B."/>
            <person name="Schoch C.L."/>
            <person name="Horwitz B.A."/>
            <person name="Barry K.W."/>
            <person name="Condon B.J."/>
            <person name="Copeland A.C."/>
            <person name="Dhillon B."/>
            <person name="Glaser F."/>
            <person name="Hesse C.N."/>
            <person name="Kosti I."/>
            <person name="LaButti K."/>
            <person name="Lindquist E.A."/>
            <person name="Lucas S."/>
            <person name="Salamov A.A."/>
            <person name="Bradshaw R.E."/>
            <person name="Ciuffetti L."/>
            <person name="Hamelin R.C."/>
            <person name="Kema G.H.J."/>
            <person name="Lawrence C."/>
            <person name="Scott J.A."/>
            <person name="Spatafora J.W."/>
            <person name="Turgeon B.G."/>
            <person name="de Wit P.J.G.M."/>
            <person name="Zhong S."/>
            <person name="Goodwin S.B."/>
            <person name="Grigoriev I.V."/>
        </authorList>
    </citation>
    <scope>NUCLEOTIDE SEQUENCE [LARGE SCALE GENOMIC DNA]</scope>
    <source>
        <strain evidence="3">NZE10 / CBS 128990</strain>
    </source>
</reference>
<dbReference type="Proteomes" id="UP000016933">
    <property type="component" value="Unassembled WGS sequence"/>
</dbReference>
<keyword evidence="3" id="KW-1185">Reference proteome</keyword>
<sequence length="235" mass="25904">MGPRKPQSWTKVRAAGIAANKVNNLSATPQSAWRALTHSNNEHEGRTRALIDRNEMAEELEEAEDDTDDENQGTKRGKKGKATAKSKPKPKPKPRKITKSTTGRIGKSSNTTTRSNRRNATIEDHHEPAIEVEEEFWRPYGGGSPRDIPPGTCIGLARISTWQCDNFKATVMEVLEQYAPGEAEVEAEEWKHGGESVSDVMARFGSVDQATIIKGQIEGEMVMGRKLQVGSVHDS</sequence>
<dbReference type="EMBL" id="KB446545">
    <property type="protein sequence ID" value="EME39217.1"/>
    <property type="molecule type" value="Genomic_DNA"/>
</dbReference>
<reference evidence="3" key="1">
    <citation type="journal article" date="2012" name="PLoS Genet.">
        <title>The genomes of the fungal plant pathogens Cladosporium fulvum and Dothistroma septosporum reveal adaptation to different hosts and lifestyles but also signatures of common ancestry.</title>
        <authorList>
            <person name="de Wit P.J.G.M."/>
            <person name="van der Burgt A."/>
            <person name="Oekmen B."/>
            <person name="Stergiopoulos I."/>
            <person name="Abd-Elsalam K.A."/>
            <person name="Aerts A.L."/>
            <person name="Bahkali A.H."/>
            <person name="Beenen H.G."/>
            <person name="Chettri P."/>
            <person name="Cox M.P."/>
            <person name="Datema E."/>
            <person name="de Vries R.P."/>
            <person name="Dhillon B."/>
            <person name="Ganley A.R."/>
            <person name="Griffiths S.A."/>
            <person name="Guo Y."/>
            <person name="Hamelin R.C."/>
            <person name="Henrissat B."/>
            <person name="Kabir M.S."/>
            <person name="Jashni M.K."/>
            <person name="Kema G."/>
            <person name="Klaubauf S."/>
            <person name="Lapidus A."/>
            <person name="Levasseur A."/>
            <person name="Lindquist E."/>
            <person name="Mehrabi R."/>
            <person name="Ohm R.A."/>
            <person name="Owen T.J."/>
            <person name="Salamov A."/>
            <person name="Schwelm A."/>
            <person name="Schijlen E."/>
            <person name="Sun H."/>
            <person name="van den Burg H.A."/>
            <person name="van Ham R.C.H.J."/>
            <person name="Zhang S."/>
            <person name="Goodwin S.B."/>
            <person name="Grigoriev I.V."/>
            <person name="Collemare J."/>
            <person name="Bradshaw R.E."/>
        </authorList>
    </citation>
    <scope>NUCLEOTIDE SEQUENCE [LARGE SCALE GENOMIC DNA]</scope>
    <source>
        <strain evidence="3">NZE10 / CBS 128990</strain>
    </source>
</reference>
<organism evidence="2 3">
    <name type="scientific">Dothistroma septosporum (strain NZE10 / CBS 128990)</name>
    <name type="common">Red band needle blight fungus</name>
    <name type="synonym">Mycosphaerella pini</name>
    <dbReference type="NCBI Taxonomy" id="675120"/>
    <lineage>
        <taxon>Eukaryota</taxon>
        <taxon>Fungi</taxon>
        <taxon>Dikarya</taxon>
        <taxon>Ascomycota</taxon>
        <taxon>Pezizomycotina</taxon>
        <taxon>Dothideomycetes</taxon>
        <taxon>Dothideomycetidae</taxon>
        <taxon>Mycosphaerellales</taxon>
        <taxon>Mycosphaerellaceae</taxon>
        <taxon>Dothistroma</taxon>
    </lineage>
</organism>
<feature type="compositionally biased region" description="Basic residues" evidence="1">
    <location>
        <begin position="75"/>
        <end position="98"/>
    </location>
</feature>
<feature type="compositionally biased region" description="Basic and acidic residues" evidence="1">
    <location>
        <begin position="40"/>
        <end position="56"/>
    </location>
</feature>
<evidence type="ECO:0000313" key="2">
    <source>
        <dbReference type="EMBL" id="EME39217.1"/>
    </source>
</evidence>
<proteinExistence type="predicted"/>
<accession>M2XIC1</accession>
<evidence type="ECO:0000313" key="3">
    <source>
        <dbReference type="Proteomes" id="UP000016933"/>
    </source>
</evidence>
<protein>
    <submittedName>
        <fullName evidence="2">Uncharacterized protein</fullName>
    </submittedName>
</protein>
<feature type="compositionally biased region" description="Acidic residues" evidence="1">
    <location>
        <begin position="57"/>
        <end position="71"/>
    </location>
</feature>
<name>M2XIC1_DOTSN</name>
<feature type="compositionally biased region" description="Basic and acidic residues" evidence="1">
    <location>
        <begin position="120"/>
        <end position="129"/>
    </location>
</feature>
<dbReference type="AlphaFoldDB" id="M2XIC1"/>
<feature type="compositionally biased region" description="Polar residues" evidence="1">
    <location>
        <begin position="21"/>
        <end position="31"/>
    </location>
</feature>
<feature type="region of interest" description="Disordered" evidence="1">
    <location>
        <begin position="21"/>
        <end position="130"/>
    </location>
</feature>
<dbReference type="OMA" id="HEPAIEV"/>
<dbReference type="OrthoDB" id="3643933at2759"/>
<dbReference type="eggNOG" id="ENOG502R1DG">
    <property type="taxonomic scope" value="Eukaryota"/>
</dbReference>
<gene>
    <name evidence="2" type="ORF">DOTSEDRAFT_38439</name>
</gene>
<evidence type="ECO:0000256" key="1">
    <source>
        <dbReference type="SAM" id="MobiDB-lite"/>
    </source>
</evidence>
<dbReference type="HOGENOM" id="CLU_1180189_0_0_1"/>